<proteinExistence type="predicted"/>
<dbReference type="InterPro" id="IPR008962">
    <property type="entry name" value="PapD-like_sf"/>
</dbReference>
<dbReference type="InterPro" id="IPR051774">
    <property type="entry name" value="Sperm-specific_class_P"/>
</dbReference>
<dbReference type="EMBL" id="JOJR01000004">
    <property type="protein sequence ID" value="RCN52928.1"/>
    <property type="molecule type" value="Genomic_DNA"/>
</dbReference>
<feature type="compositionally biased region" description="Basic and acidic residues" evidence="2">
    <location>
        <begin position="89"/>
        <end position="125"/>
    </location>
</feature>
<name>A0A368HB56_ANCCA</name>
<keyword evidence="1" id="KW-0206">Cytoskeleton</keyword>
<feature type="domain" description="MSP" evidence="4">
    <location>
        <begin position="120"/>
        <end position="231"/>
    </location>
</feature>
<dbReference type="AlphaFoldDB" id="A0A368HB56"/>
<organism evidence="5 6">
    <name type="scientific">Ancylostoma caninum</name>
    <name type="common">Dog hookworm</name>
    <dbReference type="NCBI Taxonomy" id="29170"/>
    <lineage>
        <taxon>Eukaryota</taxon>
        <taxon>Metazoa</taxon>
        <taxon>Ecdysozoa</taxon>
        <taxon>Nematoda</taxon>
        <taxon>Chromadorea</taxon>
        <taxon>Rhabditida</taxon>
        <taxon>Rhabditina</taxon>
        <taxon>Rhabditomorpha</taxon>
        <taxon>Strongyloidea</taxon>
        <taxon>Ancylostomatidae</taxon>
        <taxon>Ancylostomatinae</taxon>
        <taxon>Ancylostoma</taxon>
    </lineage>
</organism>
<dbReference type="PANTHER" id="PTHR22947">
    <property type="entry name" value="MAJOR SPERM PROTEIN"/>
    <property type="match status" value="1"/>
</dbReference>
<evidence type="ECO:0000256" key="1">
    <source>
        <dbReference type="RuleBase" id="RU003425"/>
    </source>
</evidence>
<accession>A0A368HB56</accession>
<feature type="region of interest" description="Disordered" evidence="2">
    <location>
        <begin position="228"/>
        <end position="269"/>
    </location>
</feature>
<feature type="region of interest" description="Disordered" evidence="2">
    <location>
        <begin position="14"/>
        <end position="127"/>
    </location>
</feature>
<gene>
    <name evidence="5" type="ORF">ANCCAN_00923</name>
</gene>
<dbReference type="InterPro" id="IPR013783">
    <property type="entry name" value="Ig-like_fold"/>
</dbReference>
<dbReference type="Pfam" id="PF00635">
    <property type="entry name" value="Motile_Sperm"/>
    <property type="match status" value="2"/>
</dbReference>
<feature type="compositionally biased region" description="Basic and acidic residues" evidence="2">
    <location>
        <begin position="45"/>
        <end position="82"/>
    </location>
</feature>
<dbReference type="OrthoDB" id="5860817at2759"/>
<feature type="signal peptide" evidence="3">
    <location>
        <begin position="1"/>
        <end position="17"/>
    </location>
</feature>
<feature type="compositionally biased region" description="Basic residues" evidence="2">
    <location>
        <begin position="27"/>
        <end position="44"/>
    </location>
</feature>
<reference evidence="5 6" key="1">
    <citation type="submission" date="2014-10" db="EMBL/GenBank/DDBJ databases">
        <title>Draft genome of the hookworm Ancylostoma caninum.</title>
        <authorList>
            <person name="Mitreva M."/>
        </authorList>
    </citation>
    <scope>NUCLEOTIDE SEQUENCE [LARGE SCALE GENOMIC DNA]</scope>
    <source>
        <strain evidence="5 6">Baltimore</strain>
    </source>
</reference>
<comment type="caution">
    <text evidence="5">The sequence shown here is derived from an EMBL/GenBank/DDBJ whole genome shotgun (WGS) entry which is preliminary data.</text>
</comment>
<evidence type="ECO:0000256" key="3">
    <source>
        <dbReference type="SAM" id="SignalP"/>
    </source>
</evidence>
<feature type="chain" id="PRO_5016587020" description="Major sperm protein" evidence="3">
    <location>
        <begin position="18"/>
        <end position="391"/>
    </location>
</feature>
<sequence length="391" mass="42663">LLVLLLICNCSVPKTFQAGKTAENKAKKGKGKKKSSEVKKKKKTKPEEPPIKTDKTLATEENKEEEKKEGGQGEEQKGDEKPTTPPPPGDEKKEGEENKDEKEGKEDKKEEGTGGKEGGGEEKLPKFSTMQCEWDEKGGKQTITVTNTSDVKMGMKIKTSDNNLFRVEPVFANIEAGNSLDVAVIRSGGTVKEDRVLILLTENKGDEDLEKLFKKPDVKITTTTIRQIPKGAAKAASEKGKAGDAEKGKEKEGKEDKKEGGTSVQEAKVEDKIPKFSTMQCEWDEKGGKQIITVTNPSEDKIGMKVKTTDNNLFRVEPVFANIEAGKSLDVAIFRSAGAVKEDKVLILLTQNKADEDLEKLFKKPDVKITTTTIPQTAKGAAKGASEQGKK</sequence>
<keyword evidence="6" id="KW-1185">Reference proteome</keyword>
<protein>
    <recommendedName>
        <fullName evidence="1">Major sperm protein</fullName>
    </recommendedName>
</protein>
<evidence type="ECO:0000256" key="2">
    <source>
        <dbReference type="SAM" id="MobiDB-lite"/>
    </source>
</evidence>
<dbReference type="SUPFAM" id="SSF49354">
    <property type="entry name" value="PapD-like"/>
    <property type="match status" value="2"/>
</dbReference>
<dbReference type="Gene3D" id="2.60.40.10">
    <property type="entry name" value="Immunoglobulins"/>
    <property type="match status" value="2"/>
</dbReference>
<dbReference type="InterPro" id="IPR000535">
    <property type="entry name" value="MSP_dom"/>
</dbReference>
<comment type="function">
    <text evidence="1">Central component in molecular interactions underlying sperm crawling. Forms an extensive filament system that extends from sperm villipoda, along the leading edge of the pseudopod.</text>
</comment>
<dbReference type="PROSITE" id="PS50202">
    <property type="entry name" value="MSP"/>
    <property type="match status" value="2"/>
</dbReference>
<keyword evidence="3" id="KW-0732">Signal</keyword>
<dbReference type="PANTHER" id="PTHR22947:SF39">
    <property type="entry name" value="MSP DOMAIN-CONTAINING PROTEIN"/>
    <property type="match status" value="1"/>
</dbReference>
<feature type="compositionally biased region" description="Basic and acidic residues" evidence="2">
    <location>
        <begin position="236"/>
        <end position="260"/>
    </location>
</feature>
<evidence type="ECO:0000313" key="6">
    <source>
        <dbReference type="Proteomes" id="UP000252519"/>
    </source>
</evidence>
<keyword evidence="1" id="KW-0963">Cytoplasm</keyword>
<evidence type="ECO:0000259" key="4">
    <source>
        <dbReference type="PROSITE" id="PS50202"/>
    </source>
</evidence>
<dbReference type="Proteomes" id="UP000252519">
    <property type="component" value="Unassembled WGS sequence"/>
</dbReference>
<dbReference type="STRING" id="29170.A0A368HB56"/>
<evidence type="ECO:0000313" key="5">
    <source>
        <dbReference type="EMBL" id="RCN52928.1"/>
    </source>
</evidence>
<feature type="non-terminal residue" evidence="5">
    <location>
        <position position="1"/>
    </location>
</feature>
<feature type="domain" description="MSP" evidence="4">
    <location>
        <begin position="261"/>
        <end position="391"/>
    </location>
</feature>